<dbReference type="SUPFAM" id="SSF55383">
    <property type="entry name" value="Copper amine oxidase, domain N"/>
    <property type="match status" value="1"/>
</dbReference>
<dbReference type="STRING" id="1324314.BVG16_04710"/>
<dbReference type="PROSITE" id="PS00708">
    <property type="entry name" value="PRO_ENDOPEP_SER"/>
    <property type="match status" value="1"/>
</dbReference>
<sequence>MGVKRTISTLAAAVLLTTTFAQAAMADGTNAVSNQRIPLRQAADWLGAKVTWDAKNKAASVTYGEQEWTVFLGKTDSKLNQQPLQLSNAAIMNDQQMLEVQLHDINKALNTQLNLKGEGTVDLTSSDAKTLASHIIKALVEGNAEEVQSYMSDTLKTSIPLSTLQLMQQQLKAMYGNVDQLLNQAETTNAIHNNVRLMYSGPLGAPFAIDVRFNHAGQLDDMFFPTSLVDTYKAPDYDHPDRYAEEEVLIGDKTLGLPGTLTVPKGDGPFPVVVLVHGSGPNDRNETIGGGKTFRDLAVGLANEGIAVLRYDKRTYEHNLKSMAPTFTVQEETTNDAIAAVEMLKSDQRFNPKQIYVLGHSQGGMLVPRIIEQDRNHDIAGALIFAGPSEPLEDVMLVQFQQGLERAKKAGAPQEVLAQYEAQIESWKQVLALLKDPQYSVDNIPPKFPTANAVWWYDLRNYKGQEIAKNQTLPLFIAQGDNDVQVNASHLDGWKKGLASRTNVEYKLYPKLNHLFVPSDQPSTGSEYMLPGNVPSEVITDVAKWVKSTK</sequence>
<dbReference type="Gene3D" id="3.30.457.10">
    <property type="entry name" value="Copper amine oxidase-like, N-terminal domain"/>
    <property type="match status" value="1"/>
</dbReference>
<dbReference type="InterPro" id="IPR012854">
    <property type="entry name" value="Cu_amine_oxidase-like_N"/>
</dbReference>
<dbReference type="Pfam" id="PF12146">
    <property type="entry name" value="Hydrolase_4"/>
    <property type="match status" value="1"/>
</dbReference>
<dbReference type="SUPFAM" id="SSF53474">
    <property type="entry name" value="alpha/beta-Hydrolases"/>
    <property type="match status" value="1"/>
</dbReference>
<evidence type="ECO:0000313" key="6">
    <source>
        <dbReference type="Proteomes" id="UP000190188"/>
    </source>
</evidence>
<evidence type="ECO:0000259" key="4">
    <source>
        <dbReference type="Pfam" id="PF12146"/>
    </source>
</evidence>
<keyword evidence="2" id="KW-0732">Signal</keyword>
<name>A0A1T2XJS1_9BACL</name>
<dbReference type="EMBL" id="MSZX01000002">
    <property type="protein sequence ID" value="OPA80055.1"/>
    <property type="molecule type" value="Genomic_DNA"/>
</dbReference>
<accession>A0A1T2XJS1</accession>
<evidence type="ECO:0000313" key="5">
    <source>
        <dbReference type="EMBL" id="OPA80055.1"/>
    </source>
</evidence>
<dbReference type="GO" id="GO:0004252">
    <property type="term" value="F:serine-type endopeptidase activity"/>
    <property type="evidence" value="ECO:0007669"/>
    <property type="project" value="InterPro"/>
</dbReference>
<organism evidence="5 6">
    <name type="scientific">Paenibacillus selenitireducens</name>
    <dbReference type="NCBI Taxonomy" id="1324314"/>
    <lineage>
        <taxon>Bacteria</taxon>
        <taxon>Bacillati</taxon>
        <taxon>Bacillota</taxon>
        <taxon>Bacilli</taxon>
        <taxon>Bacillales</taxon>
        <taxon>Paenibacillaceae</taxon>
        <taxon>Paenibacillus</taxon>
    </lineage>
</organism>
<dbReference type="PANTHER" id="PTHR43265">
    <property type="entry name" value="ESTERASE ESTD"/>
    <property type="match status" value="1"/>
</dbReference>
<keyword evidence="6" id="KW-1185">Reference proteome</keyword>
<dbReference type="AlphaFoldDB" id="A0A1T2XJS1"/>
<proteinExistence type="predicted"/>
<dbReference type="InterPro" id="IPR036582">
    <property type="entry name" value="Mao_N_sf"/>
</dbReference>
<feature type="chain" id="PRO_5012910723" description="Hydrolase" evidence="2">
    <location>
        <begin position="24"/>
        <end position="550"/>
    </location>
</feature>
<gene>
    <name evidence="5" type="ORF">BVG16_04710</name>
</gene>
<keyword evidence="1" id="KW-0378">Hydrolase</keyword>
<dbReference type="Proteomes" id="UP000190188">
    <property type="component" value="Unassembled WGS sequence"/>
</dbReference>
<dbReference type="GO" id="GO:0006508">
    <property type="term" value="P:proteolysis"/>
    <property type="evidence" value="ECO:0007669"/>
    <property type="project" value="InterPro"/>
</dbReference>
<dbReference type="Pfam" id="PF07833">
    <property type="entry name" value="Cu_amine_oxidN1"/>
    <property type="match status" value="1"/>
</dbReference>
<reference evidence="5 6" key="1">
    <citation type="submission" date="2017-01" db="EMBL/GenBank/DDBJ databases">
        <title>Genome analysis of Paenibacillus selenitrireducens ES3-24.</title>
        <authorList>
            <person name="Xu D."/>
            <person name="Yao R."/>
            <person name="Zheng S."/>
        </authorList>
    </citation>
    <scope>NUCLEOTIDE SEQUENCE [LARGE SCALE GENOMIC DNA]</scope>
    <source>
        <strain evidence="5 6">ES3-24</strain>
    </source>
</reference>
<dbReference type="InterPro" id="IPR053145">
    <property type="entry name" value="AB_hydrolase_Est10"/>
</dbReference>
<dbReference type="Gene3D" id="3.40.50.1820">
    <property type="entry name" value="alpha/beta hydrolase"/>
    <property type="match status" value="1"/>
</dbReference>
<dbReference type="RefSeq" id="WP_233146890.1">
    <property type="nucleotide sequence ID" value="NZ_MSZX01000002.1"/>
</dbReference>
<dbReference type="InterPro" id="IPR029058">
    <property type="entry name" value="AB_hydrolase_fold"/>
</dbReference>
<dbReference type="InterPro" id="IPR022742">
    <property type="entry name" value="Hydrolase_4"/>
</dbReference>
<evidence type="ECO:0000256" key="2">
    <source>
        <dbReference type="SAM" id="SignalP"/>
    </source>
</evidence>
<dbReference type="PANTHER" id="PTHR43265:SF1">
    <property type="entry name" value="ESTERASE ESTD"/>
    <property type="match status" value="1"/>
</dbReference>
<protein>
    <recommendedName>
        <fullName evidence="7">Hydrolase</fullName>
    </recommendedName>
</protein>
<dbReference type="GO" id="GO:0052689">
    <property type="term" value="F:carboxylic ester hydrolase activity"/>
    <property type="evidence" value="ECO:0007669"/>
    <property type="project" value="TreeGrafter"/>
</dbReference>
<evidence type="ECO:0008006" key="7">
    <source>
        <dbReference type="Google" id="ProtNLM"/>
    </source>
</evidence>
<evidence type="ECO:0000256" key="1">
    <source>
        <dbReference type="ARBA" id="ARBA00022801"/>
    </source>
</evidence>
<feature type="domain" description="Copper amine oxidase-like N-terminal" evidence="3">
    <location>
        <begin position="37"/>
        <end position="117"/>
    </location>
</feature>
<feature type="signal peptide" evidence="2">
    <location>
        <begin position="1"/>
        <end position="23"/>
    </location>
</feature>
<evidence type="ECO:0000259" key="3">
    <source>
        <dbReference type="Pfam" id="PF07833"/>
    </source>
</evidence>
<dbReference type="InterPro" id="IPR002471">
    <property type="entry name" value="Pept_S9_AS"/>
</dbReference>
<feature type="domain" description="Serine aminopeptidase S33" evidence="4">
    <location>
        <begin position="272"/>
        <end position="515"/>
    </location>
</feature>
<comment type="caution">
    <text evidence="5">The sequence shown here is derived from an EMBL/GenBank/DDBJ whole genome shotgun (WGS) entry which is preliminary data.</text>
</comment>